<reference evidence="1 2" key="1">
    <citation type="submission" date="2021-07" db="EMBL/GenBank/DDBJ databases">
        <title>The Aristolochia fimbriata genome: insights into angiosperm evolution, floral development and chemical biosynthesis.</title>
        <authorList>
            <person name="Jiao Y."/>
        </authorList>
    </citation>
    <scope>NUCLEOTIDE SEQUENCE [LARGE SCALE GENOMIC DNA]</scope>
    <source>
        <strain evidence="1">IBCAS-2021</strain>
        <tissue evidence="1">Leaf</tissue>
    </source>
</reference>
<name>A0AAV7DZZ3_ARIFI</name>
<organism evidence="1 2">
    <name type="scientific">Aristolochia fimbriata</name>
    <name type="common">White veined hardy Dutchman's pipe vine</name>
    <dbReference type="NCBI Taxonomy" id="158543"/>
    <lineage>
        <taxon>Eukaryota</taxon>
        <taxon>Viridiplantae</taxon>
        <taxon>Streptophyta</taxon>
        <taxon>Embryophyta</taxon>
        <taxon>Tracheophyta</taxon>
        <taxon>Spermatophyta</taxon>
        <taxon>Magnoliopsida</taxon>
        <taxon>Magnoliidae</taxon>
        <taxon>Piperales</taxon>
        <taxon>Aristolochiaceae</taxon>
        <taxon>Aristolochia</taxon>
    </lineage>
</organism>
<accession>A0AAV7DZZ3</accession>
<evidence type="ECO:0000313" key="1">
    <source>
        <dbReference type="EMBL" id="KAG9442073.1"/>
    </source>
</evidence>
<dbReference type="Proteomes" id="UP000825729">
    <property type="component" value="Unassembled WGS sequence"/>
</dbReference>
<dbReference type="EMBL" id="JAINDJ010000007">
    <property type="protein sequence ID" value="KAG9442073.1"/>
    <property type="molecule type" value="Genomic_DNA"/>
</dbReference>
<proteinExistence type="predicted"/>
<gene>
    <name evidence="1" type="ORF">H6P81_017927</name>
</gene>
<keyword evidence="2" id="KW-1185">Reference proteome</keyword>
<protein>
    <submittedName>
        <fullName evidence="1">Uncharacterized protein</fullName>
    </submittedName>
</protein>
<evidence type="ECO:0000313" key="2">
    <source>
        <dbReference type="Proteomes" id="UP000825729"/>
    </source>
</evidence>
<sequence>MDNRVSSFMAVEEAYQAHRFVLFNKPNIQSYLLEHNTQLKSQHSQWSDSRIQLEQHKKFVEWFREHQKDEDRDEELHIMKQKDKDSDEELRIMKQKDNERSEESCLMREQLSKLAKLLKFPYEHLTVHLLNLSDIASSREPLFPPS</sequence>
<dbReference type="AlphaFoldDB" id="A0AAV7DZZ3"/>
<comment type="caution">
    <text evidence="1">The sequence shown here is derived from an EMBL/GenBank/DDBJ whole genome shotgun (WGS) entry which is preliminary data.</text>
</comment>